<dbReference type="InterPro" id="IPR013785">
    <property type="entry name" value="Aldolase_TIM"/>
</dbReference>
<dbReference type="RefSeq" id="WP_115375108.1">
    <property type="nucleotide sequence ID" value="NZ_QASA01000001.1"/>
</dbReference>
<evidence type="ECO:0000256" key="1">
    <source>
        <dbReference type="ARBA" id="ARBA00004952"/>
    </source>
</evidence>
<dbReference type="FunFam" id="3.20.20.70:FF:000076">
    <property type="entry name" value="Nicotinate phosphoribosyltransferase"/>
    <property type="match status" value="1"/>
</dbReference>
<dbReference type="GO" id="GO:0004516">
    <property type="term" value="F:nicotinate phosphoribosyltransferase activity"/>
    <property type="evidence" value="ECO:0007669"/>
    <property type="project" value="UniProtKB-UniRule"/>
</dbReference>
<comment type="PTM">
    <text evidence="9">Transiently phosphorylated on a His residue during the reaction cycle. Phosphorylation strongly increases the affinity for substrates and increases the rate of nicotinate D-ribonucleotide production. Dephosphorylation regenerates the low-affinity form of the enzyme, leading to product release.</text>
</comment>
<comment type="function">
    <text evidence="9">Catalyzes the first step in the biosynthesis of NAD from nicotinic acid, the ATP-dependent synthesis of beta-nicotinate D-ribonucleotide from nicotinate and 5-phospho-D-ribose 1-phosphate.</text>
</comment>
<dbReference type="InterPro" id="IPR006405">
    <property type="entry name" value="Nic_PRibTrfase_pncB"/>
</dbReference>
<dbReference type="PIRSF" id="PIRSF000484">
    <property type="entry name" value="NAPRT"/>
    <property type="match status" value="1"/>
</dbReference>
<evidence type="ECO:0000256" key="7">
    <source>
        <dbReference type="ARBA" id="ARBA00022679"/>
    </source>
</evidence>
<dbReference type="Pfam" id="PF04095">
    <property type="entry name" value="NAPRTase"/>
    <property type="match status" value="1"/>
</dbReference>
<accession>A0A369QN88</accession>
<dbReference type="InterPro" id="IPR036068">
    <property type="entry name" value="Nicotinate_pribotase-like_C"/>
</dbReference>
<feature type="domain" description="Nicotinate phosphoribosyltransferase C-terminal" evidence="12">
    <location>
        <begin position="372"/>
        <end position="475"/>
    </location>
</feature>
<dbReference type="Pfam" id="PF17767">
    <property type="entry name" value="NAPRTase_N"/>
    <property type="match status" value="1"/>
</dbReference>
<comment type="similarity">
    <text evidence="2 9">Belongs to the NAPRTase family.</text>
</comment>
<organism evidence="13 14">
    <name type="scientific">Adhaeribacter pallidiroseus</name>
    <dbReference type="NCBI Taxonomy" id="2072847"/>
    <lineage>
        <taxon>Bacteria</taxon>
        <taxon>Pseudomonadati</taxon>
        <taxon>Bacteroidota</taxon>
        <taxon>Cytophagia</taxon>
        <taxon>Cytophagales</taxon>
        <taxon>Hymenobacteraceae</taxon>
        <taxon>Adhaeribacter</taxon>
    </lineage>
</organism>
<dbReference type="UniPathway" id="UPA00253">
    <property type="reaction ID" value="UER00457"/>
</dbReference>
<reference evidence="13 14" key="1">
    <citation type="submission" date="2018-04" db="EMBL/GenBank/DDBJ databases">
        <title>Adhaeribacter sp. HMF7616 genome sequencing and assembly.</title>
        <authorList>
            <person name="Kang H."/>
            <person name="Kang J."/>
            <person name="Cha I."/>
            <person name="Kim H."/>
            <person name="Joh K."/>
        </authorList>
    </citation>
    <scope>NUCLEOTIDE SEQUENCE [LARGE SCALE GENOMIC DNA]</scope>
    <source>
        <strain evidence="13 14">HMF7616</strain>
    </source>
</reference>
<keyword evidence="4" id="KW-0597">Phosphoprotein</keyword>
<dbReference type="InterPro" id="IPR041525">
    <property type="entry name" value="N/Namide_PRibTrfase"/>
</dbReference>
<dbReference type="SUPFAM" id="SSF54675">
    <property type="entry name" value="Nicotinate/Quinolinate PRTase N-terminal domain-like"/>
    <property type="match status" value="1"/>
</dbReference>
<dbReference type="Gene3D" id="3.20.140.10">
    <property type="entry name" value="nicotinate phosphoribosyltransferase"/>
    <property type="match status" value="1"/>
</dbReference>
<comment type="catalytic activity">
    <reaction evidence="8 9">
        <text>5-phospho-alpha-D-ribose 1-diphosphate + nicotinate + ATP + H2O = nicotinate beta-D-ribonucleotide + ADP + phosphate + diphosphate</text>
        <dbReference type="Rhea" id="RHEA:36163"/>
        <dbReference type="ChEBI" id="CHEBI:15377"/>
        <dbReference type="ChEBI" id="CHEBI:30616"/>
        <dbReference type="ChEBI" id="CHEBI:32544"/>
        <dbReference type="ChEBI" id="CHEBI:33019"/>
        <dbReference type="ChEBI" id="CHEBI:43474"/>
        <dbReference type="ChEBI" id="CHEBI:57502"/>
        <dbReference type="ChEBI" id="CHEBI:58017"/>
        <dbReference type="ChEBI" id="CHEBI:456216"/>
        <dbReference type="EC" id="6.3.4.21"/>
    </reaction>
</comment>
<comment type="pathway">
    <text evidence="1 9">Cofactor biosynthesis; NAD(+) biosynthesis; nicotinate D-ribonucleotide from nicotinate: step 1/1.</text>
</comment>
<comment type="caution">
    <text evidence="13">The sequence shown here is derived from an EMBL/GenBank/DDBJ whole genome shotgun (WGS) entry which is preliminary data.</text>
</comment>
<dbReference type="PANTHER" id="PTHR11098:SF1">
    <property type="entry name" value="NICOTINATE PHOSPHORIBOSYLTRANSFERASE"/>
    <property type="match status" value="1"/>
</dbReference>
<dbReference type="Pfam" id="PF17956">
    <property type="entry name" value="NAPRTase_C"/>
    <property type="match status" value="1"/>
</dbReference>
<dbReference type="NCBIfam" id="NF009131">
    <property type="entry name" value="PRK12484.1"/>
    <property type="match status" value="1"/>
</dbReference>
<evidence type="ECO:0000256" key="3">
    <source>
        <dbReference type="ARBA" id="ARBA00013236"/>
    </source>
</evidence>
<keyword evidence="7 9" id="KW-0808">Transferase</keyword>
<feature type="domain" description="Nicotinate phosphoribosyltransferase N-terminal" evidence="11">
    <location>
        <begin position="13"/>
        <end position="143"/>
    </location>
</feature>
<evidence type="ECO:0000256" key="9">
    <source>
        <dbReference type="RuleBase" id="RU365100"/>
    </source>
</evidence>
<dbReference type="NCBIfam" id="NF006695">
    <property type="entry name" value="PRK09243.1-2"/>
    <property type="match status" value="1"/>
</dbReference>
<dbReference type="InterPro" id="IPR007229">
    <property type="entry name" value="Nic_PRibTrfase-Fam"/>
</dbReference>
<dbReference type="Gene3D" id="3.20.20.70">
    <property type="entry name" value="Aldolase class I"/>
    <property type="match status" value="1"/>
</dbReference>
<evidence type="ECO:0000256" key="8">
    <source>
        <dbReference type="ARBA" id="ARBA00048668"/>
    </source>
</evidence>
<evidence type="ECO:0000313" key="14">
    <source>
        <dbReference type="Proteomes" id="UP000253919"/>
    </source>
</evidence>
<evidence type="ECO:0000256" key="6">
    <source>
        <dbReference type="ARBA" id="ARBA00022642"/>
    </source>
</evidence>
<keyword evidence="6 9" id="KW-0662">Pyridine nucleotide biosynthesis</keyword>
<evidence type="ECO:0000259" key="10">
    <source>
        <dbReference type="Pfam" id="PF04095"/>
    </source>
</evidence>
<feature type="domain" description="Nicotinate/nicotinamide phosphoribosyltransferase" evidence="10">
    <location>
        <begin position="164"/>
        <end position="345"/>
    </location>
</feature>
<dbReference type="GO" id="GO:0005829">
    <property type="term" value="C:cytosol"/>
    <property type="evidence" value="ECO:0007669"/>
    <property type="project" value="TreeGrafter"/>
</dbReference>
<dbReference type="InterPro" id="IPR041619">
    <property type="entry name" value="NAPRTase_C"/>
</dbReference>
<dbReference type="InterPro" id="IPR040727">
    <property type="entry name" value="NAPRTase_N"/>
</dbReference>
<evidence type="ECO:0000313" key="13">
    <source>
        <dbReference type="EMBL" id="RDC66214.1"/>
    </source>
</evidence>
<evidence type="ECO:0000259" key="12">
    <source>
        <dbReference type="Pfam" id="PF17956"/>
    </source>
</evidence>
<keyword evidence="13" id="KW-0328">Glycosyltransferase</keyword>
<evidence type="ECO:0000256" key="2">
    <source>
        <dbReference type="ARBA" id="ARBA00010897"/>
    </source>
</evidence>
<evidence type="ECO:0000256" key="5">
    <source>
        <dbReference type="ARBA" id="ARBA00022598"/>
    </source>
</evidence>
<dbReference type="AlphaFoldDB" id="A0A369QN88"/>
<keyword evidence="5 9" id="KW-0436">Ligase</keyword>
<dbReference type="OrthoDB" id="9770610at2"/>
<dbReference type="EC" id="6.3.4.21" evidence="3 9"/>
<protein>
    <recommendedName>
        <fullName evidence="3 9">Nicotinate phosphoribosyltransferase</fullName>
        <ecNumber evidence="3 9">6.3.4.21</ecNumber>
    </recommendedName>
</protein>
<dbReference type="NCBIfam" id="TIGR01513">
    <property type="entry name" value="NAPRTase_put"/>
    <property type="match status" value="1"/>
</dbReference>
<evidence type="ECO:0000259" key="11">
    <source>
        <dbReference type="Pfam" id="PF17767"/>
    </source>
</evidence>
<name>A0A369QN88_9BACT</name>
<proteinExistence type="inferred from homology"/>
<gene>
    <name evidence="13" type="primary">pncB</name>
    <name evidence="13" type="ORF">AHMF7616_04845</name>
</gene>
<dbReference type="GO" id="GO:0047280">
    <property type="term" value="F:nicotinamide phosphoribosyltransferase activity"/>
    <property type="evidence" value="ECO:0007669"/>
    <property type="project" value="UniProtKB-ARBA"/>
</dbReference>
<keyword evidence="14" id="KW-1185">Reference proteome</keyword>
<dbReference type="GO" id="GO:0034355">
    <property type="term" value="P:NAD+ biosynthetic process via the salvage pathway"/>
    <property type="evidence" value="ECO:0007669"/>
    <property type="project" value="UniProtKB-ARBA"/>
</dbReference>
<dbReference type="PANTHER" id="PTHR11098">
    <property type="entry name" value="NICOTINATE PHOSPHORIBOSYLTRANSFERASE"/>
    <property type="match status" value="1"/>
</dbReference>
<sequence length="489" mass="54748">MHITDRFRPSLALLTDLYQLTMAQGYWKKSMAEQEAVFHLYFRKNPFSGGYTVAAGLADAIDYLQHLKFTPEDTAYLGSLRGNRNQPLFEAGFLKYLEQMQFTCDVAAIPEGAVVFPNEPLLRISGPILQCQLVETPLLNIINFQTLVATKATRIVEAAQGDPVMEFGMRRAQGPDGSLSASRAAFIGGVGATSNLLAGQIFNIPVRGTHAHSWVMSFDEEQDAFAAYASVFPDDSVFLVDTYNTVAGIKKAVEVAKKLREQGHELMGIRLDSGDLAYLSKEGRRLFDEAGFPKVSIVASNDLDEYLIQSLKLQGARIDTWGIGTKLVTAYDQPALGGVYKLAALRNTSTGQWEYKLKLSEQLAKISTPGIQQVRRFYNEEGFIADMIYSEETSPTYTLIDPNDVTRRKIMADATNFQDLLVPVFHQGQVVYQNPDLRAIQQYARHQVQQLHETTRRFLNPHVYPVGLESHLFHQKLEIILKLRQGEKA</sequence>
<dbReference type="EMBL" id="QASA01000001">
    <property type="protein sequence ID" value="RDC66214.1"/>
    <property type="molecule type" value="Genomic_DNA"/>
</dbReference>
<dbReference type="SUPFAM" id="SSF51690">
    <property type="entry name" value="Nicotinate/Quinolinate PRTase C-terminal domain-like"/>
    <property type="match status" value="1"/>
</dbReference>
<dbReference type="Proteomes" id="UP000253919">
    <property type="component" value="Unassembled WGS sequence"/>
</dbReference>
<evidence type="ECO:0000256" key="4">
    <source>
        <dbReference type="ARBA" id="ARBA00022553"/>
    </source>
</evidence>
<dbReference type="CDD" id="cd01570">
    <property type="entry name" value="NAPRTase_A"/>
    <property type="match status" value="1"/>
</dbReference>